<dbReference type="OrthoDB" id="16120at2759"/>
<dbReference type="PANTHER" id="PTHR13318">
    <property type="entry name" value="PARTNER OF PAIRED, ISOFORM B-RELATED"/>
    <property type="match status" value="1"/>
</dbReference>
<evidence type="ECO:0000313" key="2">
    <source>
        <dbReference type="Proteomes" id="UP000008143"/>
    </source>
</evidence>
<dbReference type="GeneID" id="116408408"/>
<gene>
    <name evidence="3 4" type="primary">LOC116408408</name>
</gene>
<organism evidence="2 3">
    <name type="scientific">Xenopus tropicalis</name>
    <name type="common">Western clawed frog</name>
    <name type="synonym">Silurana tropicalis</name>
    <dbReference type="NCBI Taxonomy" id="8364"/>
    <lineage>
        <taxon>Eukaryota</taxon>
        <taxon>Metazoa</taxon>
        <taxon>Chordata</taxon>
        <taxon>Craniata</taxon>
        <taxon>Vertebrata</taxon>
        <taxon>Euteleostomi</taxon>
        <taxon>Amphibia</taxon>
        <taxon>Batrachia</taxon>
        <taxon>Anura</taxon>
        <taxon>Pipoidea</taxon>
        <taxon>Pipidae</taxon>
        <taxon>Xenopodinae</taxon>
        <taxon>Xenopus</taxon>
        <taxon>Silurana</taxon>
    </lineage>
</organism>
<evidence type="ECO:0000256" key="1">
    <source>
        <dbReference type="SAM" id="MobiDB-lite"/>
    </source>
</evidence>
<dbReference type="RefSeq" id="XP_031751073.1">
    <property type="nucleotide sequence ID" value="XM_031895213.1"/>
</dbReference>
<evidence type="ECO:0000313" key="3">
    <source>
        <dbReference type="RefSeq" id="XP_031751073.1"/>
    </source>
</evidence>
<keyword evidence="2" id="KW-1185">Reference proteome</keyword>
<dbReference type="SMART" id="SM00367">
    <property type="entry name" value="LRR_CC"/>
    <property type="match status" value="4"/>
</dbReference>
<protein>
    <submittedName>
        <fullName evidence="3">Uncharacterized protein LOC116408408</fullName>
    </submittedName>
</protein>
<proteinExistence type="predicted"/>
<dbReference type="Xenbase" id="XB-GENE-29094227">
    <property type="gene designation" value="LOC116408408"/>
</dbReference>
<dbReference type="PANTHER" id="PTHR13318:SF190">
    <property type="entry name" value="PARTNER OF PAIRED, ISOFORM B"/>
    <property type="match status" value="1"/>
</dbReference>
<feature type="region of interest" description="Disordered" evidence="1">
    <location>
        <begin position="264"/>
        <end position="301"/>
    </location>
</feature>
<dbReference type="OMA" id="DYADNYM"/>
<dbReference type="InterPro" id="IPR006553">
    <property type="entry name" value="Leu-rich_rpt_Cys-con_subtyp"/>
</dbReference>
<dbReference type="InterPro" id="IPR032675">
    <property type="entry name" value="LRR_dom_sf"/>
</dbReference>
<dbReference type="SUPFAM" id="SSF52047">
    <property type="entry name" value="RNI-like"/>
    <property type="match status" value="2"/>
</dbReference>
<dbReference type="Proteomes" id="UP000008143">
    <property type="component" value="Chromosome 1"/>
</dbReference>
<dbReference type="AlphaFoldDB" id="A0A8J1IZR2"/>
<name>A0A8J1IZR2_XENTR</name>
<sequence length="569" mass="62459">MPRGRDLHTLADLCLQNIAENMQSLWLKDYTEKYMEEYNFMYIEGPFNQLSGAIVQELLRILGESHKLNKAGLHLLLQPHLTELSLRPCAGLVNNAITHLVARRCKILTSLDLGSCTRVPAASLAQLIEGLPRLTKLCLADTQSDSQVLLAVGARCPRLRELDISGCRKLSAASLPHLVFSPKQGTFQCQGLRVLLMRGMKQENVPQQWVDALCFLLLALPSLEQVCNPALSQVLKLLRANPCPEPKSTLPGFPSLAQLASTRGLTDKGSRGHPDGTLCPGAPGRDWAGAPGRDWAGTEGRDRAGPLLQLNKLDDIEEEDLEIVASLCPRVRDVAIALGSQGGPTLVPWHHVTQLTLHCPGQAERSLEELIGSLEGVGKELLFLSIQNVRWGEGQSLDALLRLCPKLRSFQCHLAPCARPVYNLEPGAELPPWGHNPIPLPHLHSFSLLLEGGDPVPPGFQHTLGGTLVSLFSGSPKLENLSLWGVPVLLDLVFETVLSLVPPAPLRSLRGVSLCRSQVTQWGATLLLRSDNRLASLDLSDCRHVTCRDFHKLQDWARKEKLQVAISWR</sequence>
<dbReference type="Gene3D" id="3.80.10.10">
    <property type="entry name" value="Ribonuclease Inhibitor"/>
    <property type="match status" value="2"/>
</dbReference>
<feature type="compositionally biased region" description="Basic and acidic residues" evidence="1">
    <location>
        <begin position="265"/>
        <end position="274"/>
    </location>
</feature>
<reference evidence="3" key="1">
    <citation type="submission" date="2025-08" db="UniProtKB">
        <authorList>
            <consortium name="RefSeq"/>
        </authorList>
    </citation>
    <scope>IDENTIFICATION</scope>
    <source>
        <strain evidence="3">Nigerian</strain>
        <tissue evidence="3">Liver and blood</tissue>
    </source>
</reference>
<dbReference type="AGR" id="Xenbase:XB-GENE-29094227"/>
<accession>A0A8J1IZR2</accession>
<dbReference type="KEGG" id="xtr:116408408"/>
<evidence type="ECO:0000313" key="4">
    <source>
        <dbReference type="Xenbase" id="XB-GENE-29094227"/>
    </source>
</evidence>